<dbReference type="Pfam" id="PF07477">
    <property type="entry name" value="Glyco_hydro_67C"/>
    <property type="match status" value="1"/>
</dbReference>
<dbReference type="InterPro" id="IPR005154">
    <property type="entry name" value="Glyco_hydro_67_aGlcAse_N"/>
</dbReference>
<feature type="chain" id="PRO_5041765779" description="Alpha-glucuronidase" evidence="10 12">
    <location>
        <begin position="17"/>
        <end position="827"/>
    </location>
</feature>
<evidence type="ECO:0000256" key="8">
    <source>
        <dbReference type="ARBA" id="ARBA00024828"/>
    </source>
</evidence>
<protein>
    <recommendedName>
        <fullName evidence="2 10">Alpha-glucuronidase</fullName>
        <ecNumber evidence="2 10">3.2.1.139</ecNumber>
    </recommendedName>
</protein>
<feature type="domain" description="Glycosyl hydrolase family 67 catalytic" evidence="15">
    <location>
        <begin position="146"/>
        <end position="454"/>
    </location>
</feature>
<keyword evidence="7 12" id="KW-0624">Polysaccharide degradation</keyword>
<dbReference type="InterPro" id="IPR017853">
    <property type="entry name" value="GH"/>
</dbReference>
<proteinExistence type="inferred from homology"/>
<dbReference type="InterPro" id="IPR011099">
    <property type="entry name" value="Glyco_hydro_67_C"/>
</dbReference>
<feature type="domain" description="Alpha glucuronidase N-terminal" evidence="13">
    <location>
        <begin position="22"/>
        <end position="137"/>
    </location>
</feature>
<evidence type="ECO:0000256" key="5">
    <source>
        <dbReference type="ARBA" id="ARBA00023277"/>
    </source>
</evidence>
<dbReference type="Gene3D" id="3.20.20.80">
    <property type="entry name" value="Glycosidases"/>
    <property type="match status" value="1"/>
</dbReference>
<evidence type="ECO:0000313" key="17">
    <source>
        <dbReference type="Proteomes" id="UP001194746"/>
    </source>
</evidence>
<keyword evidence="3 10" id="KW-0858">Xylan degradation</keyword>
<dbReference type="SUPFAM" id="SSF55545">
    <property type="entry name" value="beta-N-acetylhexosaminidase-like domain"/>
    <property type="match status" value="1"/>
</dbReference>
<evidence type="ECO:0000256" key="1">
    <source>
        <dbReference type="ARBA" id="ARBA00008833"/>
    </source>
</evidence>
<dbReference type="EMBL" id="VCAU01000013">
    <property type="protein sequence ID" value="KAF9892260.1"/>
    <property type="molecule type" value="Genomic_DNA"/>
</dbReference>
<dbReference type="EC" id="3.2.1.139" evidence="2 10"/>
<dbReference type="InterPro" id="IPR011395">
    <property type="entry name" value="Glyco_hydro_67_aGlcAse"/>
</dbReference>
<dbReference type="AlphaFoldDB" id="A0AAD4CT82"/>
<evidence type="ECO:0000259" key="13">
    <source>
        <dbReference type="Pfam" id="PF03648"/>
    </source>
</evidence>
<dbReference type="Proteomes" id="UP001194746">
    <property type="component" value="Unassembled WGS sequence"/>
</dbReference>
<feature type="active site" description="Proton donor" evidence="11">
    <location>
        <position position="297"/>
    </location>
</feature>
<comment type="similarity">
    <text evidence="1 10 12">Belongs to the glycosyl hydrolase 67 family.</text>
</comment>
<feature type="domain" description="Glycosyl hydrolase family 67 C-terminal" evidence="14">
    <location>
        <begin position="456"/>
        <end position="679"/>
    </location>
</feature>
<dbReference type="CDD" id="cd02795">
    <property type="entry name" value="CBM6-CBM35-CBM36_like"/>
    <property type="match status" value="1"/>
</dbReference>
<evidence type="ECO:0000256" key="12">
    <source>
        <dbReference type="RuleBase" id="RU361198"/>
    </source>
</evidence>
<keyword evidence="6 10" id="KW-0326">Glycosidase</keyword>
<evidence type="ECO:0000256" key="2">
    <source>
        <dbReference type="ARBA" id="ARBA00012271"/>
    </source>
</evidence>
<keyword evidence="10" id="KW-0964">Secreted</keyword>
<dbReference type="Gene3D" id="3.90.1330.10">
    <property type="entry name" value="Alpha-glucuronidase, C-terminal domain"/>
    <property type="match status" value="1"/>
</dbReference>
<feature type="active site" description="Proton acceptor" evidence="11">
    <location>
        <position position="403"/>
    </location>
</feature>
<comment type="function">
    <text evidence="8 12">Alpha-glucuronidase involved in the hydrolysis of xylan, a major structural heterogeneous polysaccharide found in plant biomass representing the second most abundant polysaccharide in the biosphere, after cellulose. Releases 4-O-methylglucuronic acid from xylan.</text>
</comment>
<dbReference type="GO" id="GO:0045493">
    <property type="term" value="P:xylan catabolic process"/>
    <property type="evidence" value="ECO:0007669"/>
    <property type="project" value="UniProtKB-KW"/>
</dbReference>
<evidence type="ECO:0000256" key="3">
    <source>
        <dbReference type="ARBA" id="ARBA00022651"/>
    </source>
</evidence>
<dbReference type="Gene3D" id="2.60.120.260">
    <property type="entry name" value="Galactose-binding domain-like"/>
    <property type="match status" value="1"/>
</dbReference>
<dbReference type="PANTHER" id="PTHR39207">
    <property type="entry name" value="ALPHA-GLUCURONIDASE A"/>
    <property type="match status" value="1"/>
</dbReference>
<keyword evidence="10 12" id="KW-0732">Signal</keyword>
<evidence type="ECO:0000313" key="16">
    <source>
        <dbReference type="EMBL" id="KAF9892260.1"/>
    </source>
</evidence>
<reference evidence="16" key="2">
    <citation type="submission" date="2020-02" db="EMBL/GenBank/DDBJ databases">
        <authorList>
            <person name="Gilchrist C.L.M."/>
            <person name="Chooi Y.-H."/>
        </authorList>
    </citation>
    <scope>NUCLEOTIDE SEQUENCE</scope>
    <source>
        <strain evidence="16">MST-FP2251</strain>
    </source>
</reference>
<evidence type="ECO:0000256" key="11">
    <source>
        <dbReference type="PIRSR" id="PIRSR029900-1"/>
    </source>
</evidence>
<gene>
    <name evidence="12" type="primary">aguA</name>
    <name evidence="16" type="ORF">FE257_002037</name>
</gene>
<evidence type="ECO:0000256" key="4">
    <source>
        <dbReference type="ARBA" id="ARBA00022801"/>
    </source>
</evidence>
<keyword evidence="17" id="KW-1185">Reference proteome</keyword>
<dbReference type="InterPro" id="IPR011100">
    <property type="entry name" value="Glyco_hydro_67_cat"/>
</dbReference>
<feature type="active site" description="Proton acceptor" evidence="11">
    <location>
        <position position="375"/>
    </location>
</feature>
<comment type="catalytic activity">
    <reaction evidence="9 10 12">
        <text>an alpha-D-glucuronoside + H2O = D-glucuronate + an alcohol</text>
        <dbReference type="Rhea" id="RHEA:20005"/>
        <dbReference type="ChEBI" id="CHEBI:15377"/>
        <dbReference type="ChEBI" id="CHEBI:30879"/>
        <dbReference type="ChEBI" id="CHEBI:58720"/>
        <dbReference type="ChEBI" id="CHEBI:58899"/>
        <dbReference type="EC" id="3.2.1.139"/>
    </reaction>
</comment>
<dbReference type="GO" id="GO:0046559">
    <property type="term" value="F:alpha-glucuronidase activity"/>
    <property type="evidence" value="ECO:0007669"/>
    <property type="project" value="UniProtKB-EC"/>
</dbReference>
<dbReference type="PANTHER" id="PTHR39207:SF1">
    <property type="entry name" value="ALPHA-GLUCURONIDASE A"/>
    <property type="match status" value="1"/>
</dbReference>
<accession>A0AAD4CT82</accession>
<keyword evidence="4 10" id="KW-0378">Hydrolase</keyword>
<name>A0AAD4CT82_ASPNN</name>
<dbReference type="Pfam" id="PF03648">
    <property type="entry name" value="Glyco_hydro_67N"/>
    <property type="match status" value="1"/>
</dbReference>
<organism evidence="16 17">
    <name type="scientific">Aspergillus nanangensis</name>
    <dbReference type="NCBI Taxonomy" id="2582783"/>
    <lineage>
        <taxon>Eukaryota</taxon>
        <taxon>Fungi</taxon>
        <taxon>Dikarya</taxon>
        <taxon>Ascomycota</taxon>
        <taxon>Pezizomycotina</taxon>
        <taxon>Eurotiomycetes</taxon>
        <taxon>Eurotiomycetidae</taxon>
        <taxon>Eurotiales</taxon>
        <taxon>Aspergillaceae</taxon>
        <taxon>Aspergillus</taxon>
        <taxon>Aspergillus subgen. Circumdati</taxon>
    </lineage>
</organism>
<comment type="subcellular location">
    <subcellularLocation>
        <location evidence="10 12">Secreted</location>
    </subcellularLocation>
</comment>
<evidence type="ECO:0000256" key="10">
    <source>
        <dbReference type="PIRNR" id="PIRNR029900"/>
    </source>
</evidence>
<dbReference type="SUPFAM" id="SSF51445">
    <property type="entry name" value="(Trans)glycosidases"/>
    <property type="match status" value="1"/>
</dbReference>
<evidence type="ECO:0000259" key="15">
    <source>
        <dbReference type="Pfam" id="PF07488"/>
    </source>
</evidence>
<keyword evidence="5 12" id="KW-0119">Carbohydrate metabolism</keyword>
<dbReference type="Pfam" id="PF07488">
    <property type="entry name" value="Glyco_hydro_67M"/>
    <property type="match status" value="1"/>
</dbReference>
<evidence type="ECO:0000259" key="14">
    <source>
        <dbReference type="Pfam" id="PF07477"/>
    </source>
</evidence>
<dbReference type="PIRSF" id="PIRSF029900">
    <property type="entry name" value="Alpha-glucuronds"/>
    <property type="match status" value="1"/>
</dbReference>
<dbReference type="InterPro" id="IPR029018">
    <property type="entry name" value="Hex-like_dom2"/>
</dbReference>
<dbReference type="Gene3D" id="3.30.379.10">
    <property type="entry name" value="Chitobiase/beta-hexosaminidase domain 2-like"/>
    <property type="match status" value="1"/>
</dbReference>
<reference evidence="16" key="1">
    <citation type="journal article" date="2019" name="Beilstein J. Org. Chem.">
        <title>Nanangenines: drimane sesquiterpenoids as the dominant metabolite cohort of a novel Australian fungus, Aspergillus nanangensis.</title>
        <authorList>
            <person name="Lacey H.J."/>
            <person name="Gilchrist C.L.M."/>
            <person name="Crombie A."/>
            <person name="Kalaitzis J.A."/>
            <person name="Vuong D."/>
            <person name="Rutledge P.J."/>
            <person name="Turner P."/>
            <person name="Pitt J.I."/>
            <person name="Lacey E."/>
            <person name="Chooi Y.H."/>
            <person name="Piggott A.M."/>
        </authorList>
    </citation>
    <scope>NUCLEOTIDE SEQUENCE</scope>
    <source>
        <strain evidence="16">MST-FP2251</strain>
    </source>
</reference>
<dbReference type="InterPro" id="IPR037054">
    <property type="entry name" value="A-glucoronidase_C_sf"/>
</dbReference>
<dbReference type="GO" id="GO:0005576">
    <property type="term" value="C:extracellular region"/>
    <property type="evidence" value="ECO:0007669"/>
    <property type="project" value="UniProtKB-SubCell"/>
</dbReference>
<feature type="signal peptide" evidence="10 12">
    <location>
        <begin position="1"/>
        <end position="16"/>
    </location>
</feature>
<evidence type="ECO:0000256" key="6">
    <source>
        <dbReference type="ARBA" id="ARBA00023295"/>
    </source>
</evidence>
<comment type="caution">
    <text evidence="16">The sequence shown here is derived from an EMBL/GenBank/DDBJ whole genome shotgun (WGS) entry which is preliminary data.</text>
</comment>
<evidence type="ECO:0000256" key="7">
    <source>
        <dbReference type="ARBA" id="ARBA00023326"/>
    </source>
</evidence>
<sequence>MKIGVLALAFVSLVAAEDGLDGWLRYAHIDADKNHLSSLPSNILALNNTKTSPVYSAGVELQKGFEGIFGKKLNVKYSGCDTSSAVVVATLQQYTKACGSIHTLKLKQDGFWLSVKDKTVHIIGENERGALYGAFEYLSLLGVGNFSKVEYASNPTLPVRWVNQWDNMDGSIERGYAGQSIFFEDDGIVKNLTRAGQYARLLASVGINGVVVNNVNANAELLTSDNIKGLSRIADVFRPYGVQLGISLNFAAPQSLGKLSTFDPLDDKVIAWWNDVTDQIYQHIPDFAGYLVKANSEGQPGPLKYNRTLADGANLFGNALEPHGGIVMFRAFVYDSLDWKDPKADRANAAVDYFHGLSNQFQDNIIVQIKYGPLDFQVHEPASPLFAHMAKTKTAIELPVTQEYLGQQCHMVYLPPLWKTTLDFDLRIDGKPSPVRDVLTGTAAVVNVGTDPTWLGHHLAMSNVHSYGRLAWDPKADVESMLREWICLTFSCESKVVSAISHITMNSWNAYLNYSGNLGLTTLIEIAYGSHYGPSPASMERNIWGFYTRADSKGVGMDRTVKTGTGFAGQYPDEVARRFEDIDTTPDDLLLWFHHVEYSHRLKSGKTVMQYFYDAHYDGSNAAHEFVSLWETLEKHVDSQRYEEVLFRQTYQAGHSITWRDAVTDYFYNLSRIPDEAKRFGHYPWRIEAESMELSGYKIVPVDIPNWASNHSAIETTSDKDAGTATTTLHFASGSYNIAVNYYDVSGGKAKYSVYVNDKEIGEFSGNTEDTLGHSTSSHLDGTAATRVTFQDIKIKKGDKFKIVGTPDGKENAPLDFVSFLPDNVVD</sequence>
<evidence type="ECO:0000256" key="9">
    <source>
        <dbReference type="ARBA" id="ARBA00048838"/>
    </source>
</evidence>